<dbReference type="Pfam" id="PF04972">
    <property type="entry name" value="BON"/>
    <property type="match status" value="2"/>
</dbReference>
<dbReference type="InterPro" id="IPR007055">
    <property type="entry name" value="BON_dom"/>
</dbReference>
<protein>
    <submittedName>
        <fullName evidence="3">Osmotically-inducible protein OsmY</fullName>
    </submittedName>
</protein>
<dbReference type="SMART" id="SM00749">
    <property type="entry name" value="BON"/>
    <property type="match status" value="2"/>
</dbReference>
<feature type="domain" description="BON" evidence="2">
    <location>
        <begin position="53"/>
        <end position="122"/>
    </location>
</feature>
<reference evidence="3 4" key="1">
    <citation type="submission" date="2020-08" db="EMBL/GenBank/DDBJ databases">
        <title>Genomic Encyclopedia of Type Strains, Phase IV (KMG-IV): sequencing the most valuable type-strain genomes for metagenomic binning, comparative biology and taxonomic classification.</title>
        <authorList>
            <person name="Goeker M."/>
        </authorList>
    </citation>
    <scope>NUCLEOTIDE SEQUENCE [LARGE SCALE GENOMIC DNA]</scope>
    <source>
        <strain evidence="3 4">DSM 29781</strain>
    </source>
</reference>
<evidence type="ECO:0000256" key="1">
    <source>
        <dbReference type="ARBA" id="ARBA00022729"/>
    </source>
</evidence>
<dbReference type="PROSITE" id="PS51257">
    <property type="entry name" value="PROKAR_LIPOPROTEIN"/>
    <property type="match status" value="1"/>
</dbReference>
<dbReference type="AlphaFoldDB" id="A0A7W8M907"/>
<dbReference type="InterPro" id="IPR014004">
    <property type="entry name" value="Transpt-assoc_nodulatn_dom_bac"/>
</dbReference>
<evidence type="ECO:0000313" key="3">
    <source>
        <dbReference type="EMBL" id="MBB5272561.1"/>
    </source>
</evidence>
<evidence type="ECO:0000259" key="2">
    <source>
        <dbReference type="PROSITE" id="PS50914"/>
    </source>
</evidence>
<comment type="caution">
    <text evidence="3">The sequence shown here is derived from an EMBL/GenBank/DDBJ whole genome shotgun (WGS) entry which is preliminary data.</text>
</comment>
<accession>A0A7W8M907</accession>
<feature type="domain" description="BON" evidence="2">
    <location>
        <begin position="131"/>
        <end position="201"/>
    </location>
</feature>
<keyword evidence="4" id="KW-1185">Reference proteome</keyword>
<dbReference type="PROSITE" id="PS50914">
    <property type="entry name" value="BON"/>
    <property type="match status" value="2"/>
</dbReference>
<dbReference type="InterPro" id="IPR051686">
    <property type="entry name" value="Lipoprotein_DolP"/>
</dbReference>
<dbReference type="Proteomes" id="UP000532440">
    <property type="component" value="Unassembled WGS sequence"/>
</dbReference>
<dbReference type="PANTHER" id="PTHR34606">
    <property type="entry name" value="BON DOMAIN-CONTAINING PROTEIN"/>
    <property type="match status" value="1"/>
</dbReference>
<dbReference type="Gene3D" id="3.40.1520.20">
    <property type="match status" value="1"/>
</dbReference>
<dbReference type="EMBL" id="JACHGB010000005">
    <property type="protein sequence ID" value="MBB5272561.1"/>
    <property type="molecule type" value="Genomic_DNA"/>
</dbReference>
<sequence length="215" mass="22584">MKFNRAMSALSRAAVVGSLVGSTLALSGCFTLAATGVVVGAMAANDRRTIGAQTEDTGIEVKAAAQLRQQLPDAGGIGVTSFNRKVLLTGQVLDERSRTEAAAIVGRLDNVRSVHNELQVAGRVSLGTSAADTSITARVKTMLIEARDIQATTIKVVTEAGVVYLMGIVTRPEGDRAAQVASRVSGVQRVVTVFEYVTADELARIERVSREGGQK</sequence>
<evidence type="ECO:0000313" key="4">
    <source>
        <dbReference type="Proteomes" id="UP000532440"/>
    </source>
</evidence>
<organism evidence="3 4">
    <name type="scientific">Quisquiliibacterium transsilvanicum</name>
    <dbReference type="NCBI Taxonomy" id="1549638"/>
    <lineage>
        <taxon>Bacteria</taxon>
        <taxon>Pseudomonadati</taxon>
        <taxon>Pseudomonadota</taxon>
        <taxon>Betaproteobacteria</taxon>
        <taxon>Burkholderiales</taxon>
        <taxon>Burkholderiaceae</taxon>
        <taxon>Quisquiliibacterium</taxon>
    </lineage>
</organism>
<proteinExistence type="predicted"/>
<gene>
    <name evidence="3" type="ORF">HNQ70_002584</name>
</gene>
<keyword evidence="1" id="KW-0732">Signal</keyword>
<dbReference type="PANTHER" id="PTHR34606:SF4">
    <property type="entry name" value="OUTER MEMBRANE LIPOPROTEIN DOLP"/>
    <property type="match status" value="1"/>
</dbReference>
<name>A0A7W8M907_9BURK</name>
<dbReference type="RefSeq" id="WP_183968207.1">
    <property type="nucleotide sequence ID" value="NZ_BAABEW010000019.1"/>
</dbReference>